<evidence type="ECO:0000313" key="2">
    <source>
        <dbReference type="EMBL" id="GAI20515.1"/>
    </source>
</evidence>
<proteinExistence type="predicted"/>
<feature type="non-terminal residue" evidence="2">
    <location>
        <position position="78"/>
    </location>
</feature>
<dbReference type="AlphaFoldDB" id="X1N100"/>
<name>X1N100_9ZZZZ</name>
<feature type="compositionally biased region" description="Low complexity" evidence="1">
    <location>
        <begin position="58"/>
        <end position="70"/>
    </location>
</feature>
<gene>
    <name evidence="2" type="ORF">S06H3_25298</name>
</gene>
<comment type="caution">
    <text evidence="2">The sequence shown here is derived from an EMBL/GenBank/DDBJ whole genome shotgun (WGS) entry which is preliminary data.</text>
</comment>
<accession>X1N100</accession>
<feature type="region of interest" description="Disordered" evidence="1">
    <location>
        <begin position="58"/>
        <end position="78"/>
    </location>
</feature>
<dbReference type="EMBL" id="BARV01014557">
    <property type="protein sequence ID" value="GAI20515.1"/>
    <property type="molecule type" value="Genomic_DNA"/>
</dbReference>
<organism evidence="2">
    <name type="scientific">marine sediment metagenome</name>
    <dbReference type="NCBI Taxonomy" id="412755"/>
    <lineage>
        <taxon>unclassified sequences</taxon>
        <taxon>metagenomes</taxon>
        <taxon>ecological metagenomes</taxon>
    </lineage>
</organism>
<reference evidence="2" key="1">
    <citation type="journal article" date="2014" name="Front. Microbiol.">
        <title>High frequency of phylogenetically diverse reductive dehalogenase-homologous genes in deep subseafloor sedimentary metagenomes.</title>
        <authorList>
            <person name="Kawai M."/>
            <person name="Futagami T."/>
            <person name="Toyoda A."/>
            <person name="Takaki Y."/>
            <person name="Nishi S."/>
            <person name="Hori S."/>
            <person name="Arai W."/>
            <person name="Tsubouchi T."/>
            <person name="Morono Y."/>
            <person name="Uchiyama I."/>
            <person name="Ito T."/>
            <person name="Fujiyama A."/>
            <person name="Inagaki F."/>
            <person name="Takami H."/>
        </authorList>
    </citation>
    <scope>NUCLEOTIDE SEQUENCE</scope>
    <source>
        <strain evidence="2">Expedition CK06-06</strain>
    </source>
</reference>
<evidence type="ECO:0000256" key="1">
    <source>
        <dbReference type="SAM" id="MobiDB-lite"/>
    </source>
</evidence>
<protein>
    <submittedName>
        <fullName evidence="2">Uncharacterized protein</fullName>
    </submittedName>
</protein>
<sequence length="78" mass="8190">MIIDNLFEKVLVEPAKKGADTLYVISGYASNALAIATTMPLSLNEPVGLHPSSLKYSSPQPISLPSSLHLTNGVSPSP</sequence>